<keyword evidence="5 8" id="KW-0378">Hydrolase</keyword>
<accession>A0A3M8DK31</accession>
<comment type="similarity">
    <text evidence="2">Belongs to the ComB family.</text>
</comment>
<dbReference type="EMBL" id="RHHU01000003">
    <property type="protein sequence ID" value="RNB88406.1"/>
    <property type="molecule type" value="Genomic_DNA"/>
</dbReference>
<organism evidence="8 9">
    <name type="scientific">Brevibacillus nitrificans</name>
    <dbReference type="NCBI Taxonomy" id="651560"/>
    <lineage>
        <taxon>Bacteria</taxon>
        <taxon>Bacillati</taxon>
        <taxon>Bacillota</taxon>
        <taxon>Bacilli</taxon>
        <taxon>Bacillales</taxon>
        <taxon>Paenibacillaceae</taxon>
        <taxon>Brevibacillus</taxon>
    </lineage>
</organism>
<evidence type="ECO:0000313" key="9">
    <source>
        <dbReference type="Proteomes" id="UP000269573"/>
    </source>
</evidence>
<protein>
    <recommendedName>
        <fullName evidence="4">Probable 2-phosphosulfolactate phosphatase</fullName>
        <ecNumber evidence="3">3.1.3.71</ecNumber>
    </recommendedName>
</protein>
<keyword evidence="9" id="KW-1185">Reference proteome</keyword>
<gene>
    <name evidence="8" type="ORF">EDM59_04585</name>
</gene>
<comment type="caution">
    <text evidence="8">The sequence shown here is derived from an EMBL/GenBank/DDBJ whole genome shotgun (WGS) entry which is preliminary data.</text>
</comment>
<dbReference type="EC" id="3.1.3.71" evidence="3"/>
<evidence type="ECO:0000256" key="1">
    <source>
        <dbReference type="ARBA" id="ARBA00001946"/>
    </source>
</evidence>
<evidence type="ECO:0000256" key="5">
    <source>
        <dbReference type="ARBA" id="ARBA00022801"/>
    </source>
</evidence>
<dbReference type="PANTHER" id="PTHR37311:SF1">
    <property type="entry name" value="2-PHOSPHOSULFOLACTATE PHOSPHATASE-RELATED"/>
    <property type="match status" value="1"/>
</dbReference>
<reference evidence="8 9" key="1">
    <citation type="submission" date="2018-10" db="EMBL/GenBank/DDBJ databases">
        <title>Phylogenomics of Brevibacillus.</title>
        <authorList>
            <person name="Dunlap C."/>
        </authorList>
    </citation>
    <scope>NUCLEOTIDE SEQUENCE [LARGE SCALE GENOMIC DNA]</scope>
    <source>
        <strain evidence="8 9">JCM 15774</strain>
    </source>
</reference>
<evidence type="ECO:0000256" key="7">
    <source>
        <dbReference type="ARBA" id="ARBA00033711"/>
    </source>
</evidence>
<evidence type="ECO:0000256" key="3">
    <source>
        <dbReference type="ARBA" id="ARBA00012953"/>
    </source>
</evidence>
<proteinExistence type="inferred from homology"/>
<evidence type="ECO:0000256" key="4">
    <source>
        <dbReference type="ARBA" id="ARBA00021948"/>
    </source>
</evidence>
<comment type="cofactor">
    <cofactor evidence="1">
        <name>Mg(2+)</name>
        <dbReference type="ChEBI" id="CHEBI:18420"/>
    </cofactor>
</comment>
<evidence type="ECO:0000256" key="6">
    <source>
        <dbReference type="ARBA" id="ARBA00022842"/>
    </source>
</evidence>
<keyword evidence="6" id="KW-0460">Magnesium</keyword>
<dbReference type="GO" id="GO:0000287">
    <property type="term" value="F:magnesium ion binding"/>
    <property type="evidence" value="ECO:0007669"/>
    <property type="project" value="InterPro"/>
</dbReference>
<dbReference type="GO" id="GO:0050545">
    <property type="term" value="F:sulfopyruvate decarboxylase activity"/>
    <property type="evidence" value="ECO:0007669"/>
    <property type="project" value="TreeGrafter"/>
</dbReference>
<evidence type="ECO:0000313" key="8">
    <source>
        <dbReference type="EMBL" id="RNB88406.1"/>
    </source>
</evidence>
<dbReference type="GO" id="GO:0050532">
    <property type="term" value="F:2-phosphosulfolactate phosphatase activity"/>
    <property type="evidence" value="ECO:0007669"/>
    <property type="project" value="UniProtKB-EC"/>
</dbReference>
<dbReference type="Gene3D" id="3.90.1560.10">
    <property type="entry name" value="ComB-like"/>
    <property type="match status" value="1"/>
</dbReference>
<dbReference type="InterPro" id="IPR036702">
    <property type="entry name" value="ComB-like_sf"/>
</dbReference>
<dbReference type="Proteomes" id="UP000269573">
    <property type="component" value="Unassembled WGS sequence"/>
</dbReference>
<evidence type="ECO:0000256" key="2">
    <source>
        <dbReference type="ARBA" id="ARBA00009997"/>
    </source>
</evidence>
<dbReference type="PANTHER" id="PTHR37311">
    <property type="entry name" value="2-PHOSPHOSULFOLACTATE PHOSPHATASE-RELATED"/>
    <property type="match status" value="1"/>
</dbReference>
<dbReference type="AlphaFoldDB" id="A0A3M8DK31"/>
<sequence length="259" mass="27849">MGQGTISIRRRGRTVRVADLFRQMDYSARFEWGYEGVEHVGAASDMVVIVDVLSFTTCVDVVIGKGGVVFPYRMKDETARSFARENQAILAGKRGEEISLSPASLANVPEKTRIVLPSPNGSTCTVLAKRCGAIVIAASLRNASAVARFIRDQGGTVTVIASGERWPNGTMRPAIEDMIAAGAILDELTEHTLSPEAQMAVGAFQMARGQLVELLQKCGSGQELIQRGYPEDVAIASMYNSSDAVPILNHEDAYQAALT</sequence>
<name>A0A3M8DK31_9BACL</name>
<dbReference type="Pfam" id="PF04029">
    <property type="entry name" value="2-ph_phosp"/>
    <property type="match status" value="1"/>
</dbReference>
<dbReference type="SUPFAM" id="SSF142823">
    <property type="entry name" value="ComB-like"/>
    <property type="match status" value="1"/>
</dbReference>
<dbReference type="InterPro" id="IPR005238">
    <property type="entry name" value="ComB-like"/>
</dbReference>
<comment type="catalytic activity">
    <reaction evidence="7">
        <text>(2R)-O-phospho-3-sulfolactate + H2O = (2R)-3-sulfolactate + phosphate</text>
        <dbReference type="Rhea" id="RHEA:23416"/>
        <dbReference type="ChEBI" id="CHEBI:15377"/>
        <dbReference type="ChEBI" id="CHEBI:15597"/>
        <dbReference type="ChEBI" id="CHEBI:43474"/>
        <dbReference type="ChEBI" id="CHEBI:58738"/>
        <dbReference type="EC" id="3.1.3.71"/>
    </reaction>
</comment>